<comment type="subcellular location">
    <subcellularLocation>
        <location evidence="1">Cell membrane</location>
        <topology evidence="1">Multi-pass membrane protein</topology>
    </subcellularLocation>
</comment>
<evidence type="ECO:0000313" key="7">
    <source>
        <dbReference type="EMBL" id="PKQ68620.1"/>
    </source>
</evidence>
<evidence type="ECO:0000256" key="1">
    <source>
        <dbReference type="ARBA" id="ARBA00004651"/>
    </source>
</evidence>
<name>A0A2N3IE88_9BACT</name>
<dbReference type="GO" id="GO:0005886">
    <property type="term" value="C:plasma membrane"/>
    <property type="evidence" value="ECO:0007669"/>
    <property type="project" value="UniProtKB-SubCell"/>
</dbReference>
<keyword evidence="3 6" id="KW-0812">Transmembrane</keyword>
<evidence type="ECO:0000256" key="6">
    <source>
        <dbReference type="SAM" id="Phobius"/>
    </source>
</evidence>
<evidence type="ECO:0000256" key="4">
    <source>
        <dbReference type="ARBA" id="ARBA00022989"/>
    </source>
</evidence>
<keyword evidence="5 6" id="KW-0472">Membrane</keyword>
<dbReference type="GO" id="GO:0005436">
    <property type="term" value="F:sodium:phosphate symporter activity"/>
    <property type="evidence" value="ECO:0007669"/>
    <property type="project" value="InterPro"/>
</dbReference>
<feature type="transmembrane region" description="Helical" evidence="6">
    <location>
        <begin position="64"/>
        <end position="97"/>
    </location>
</feature>
<reference evidence="7 8" key="1">
    <citation type="submission" date="2017-06" db="EMBL/GenBank/DDBJ databases">
        <title>Raineya orbicola gen. nov., sp. nov. a slightly thermophilic bacterium of the phylum Bacteroidetes and the description of Raineyaceae fam. nov.</title>
        <authorList>
            <person name="Albuquerque L."/>
            <person name="Polonia A.R.M."/>
            <person name="Barroso C."/>
            <person name="Froufe H.J.C."/>
            <person name="Lage O."/>
            <person name="Lobo-Da-Cunha A."/>
            <person name="Egas C."/>
            <person name="Da Costa M.S."/>
        </authorList>
    </citation>
    <scope>NUCLEOTIDE SEQUENCE [LARGE SCALE GENOMIC DNA]</scope>
    <source>
        <strain evidence="7 8">SPSPC-11</strain>
    </source>
</reference>
<keyword evidence="4 6" id="KW-1133">Transmembrane helix</keyword>
<feature type="transmembrane region" description="Helical" evidence="6">
    <location>
        <begin position="252"/>
        <end position="275"/>
    </location>
</feature>
<evidence type="ECO:0000256" key="3">
    <source>
        <dbReference type="ARBA" id="ARBA00022692"/>
    </source>
</evidence>
<feature type="transmembrane region" description="Helical" evidence="6">
    <location>
        <begin position="207"/>
        <end position="232"/>
    </location>
</feature>
<dbReference type="NCBIfam" id="NF037997">
    <property type="entry name" value="Na_Pi_symport"/>
    <property type="match status" value="2"/>
</dbReference>
<evidence type="ECO:0000256" key="5">
    <source>
        <dbReference type="ARBA" id="ARBA00023136"/>
    </source>
</evidence>
<proteinExistence type="predicted"/>
<dbReference type="Pfam" id="PF02690">
    <property type="entry name" value="Na_Pi_cotrans"/>
    <property type="match status" value="2"/>
</dbReference>
<dbReference type="EMBL" id="NKXO01000023">
    <property type="protein sequence ID" value="PKQ68620.1"/>
    <property type="molecule type" value="Genomic_DNA"/>
</dbReference>
<evidence type="ECO:0000256" key="2">
    <source>
        <dbReference type="ARBA" id="ARBA00022475"/>
    </source>
</evidence>
<dbReference type="AlphaFoldDB" id="A0A2N3IE88"/>
<organism evidence="7 8">
    <name type="scientific">Raineya orbicola</name>
    <dbReference type="NCBI Taxonomy" id="2016530"/>
    <lineage>
        <taxon>Bacteria</taxon>
        <taxon>Pseudomonadati</taxon>
        <taxon>Bacteroidota</taxon>
        <taxon>Cytophagia</taxon>
        <taxon>Cytophagales</taxon>
        <taxon>Raineyaceae</taxon>
        <taxon>Raineya</taxon>
    </lineage>
</organism>
<feature type="transmembrane region" description="Helical" evidence="6">
    <location>
        <begin position="135"/>
        <end position="154"/>
    </location>
</feature>
<feature type="transmembrane region" description="Helical" evidence="6">
    <location>
        <begin position="356"/>
        <end position="376"/>
    </location>
</feature>
<dbReference type="PANTHER" id="PTHR10010:SF46">
    <property type="entry name" value="SODIUM-DEPENDENT PHOSPHATE TRANSPORT PROTEIN 2B"/>
    <property type="match status" value="1"/>
</dbReference>
<accession>A0A2N3IE88</accession>
<keyword evidence="8" id="KW-1185">Reference proteome</keyword>
<sequence length="378" mass="42244">MKVLTQVSTIFHNSQMRLGQNVYRVALLLLLTLFFLFALDMAIESLRHIIGIEYLRKSLNEIYNPFIGLFVGILATALVQSSTLITSLSVALVAAGTVSISNAIPLVMGANIGTTITAMLVAFGHVGKRKEFRKAISGSLLHVLANILPTFIIFPLEYGFGFLTKLSLFFASWVSGEGKIISFEGWQFSKYVTQPILNHLPLAEYGWIFLLVSVIGVFACIRLFILLFKNWLVSDLLQKIQNVFWVTSWRAFGWGTLITAIIHSSTVVTCFLVTLIGSNKLSTRQALPFILGANLGTTLTALTASLGKTETAISIAFAHFLFNVLSVLMILPIPYLKMRFIFLSRYLGKLMMNYRLLAFAFVLIFFFLLPFVLIYLHK</sequence>
<dbReference type="OrthoDB" id="9763003at2"/>
<dbReference type="InterPro" id="IPR003841">
    <property type="entry name" value="Na/Pi_transpt"/>
</dbReference>
<dbReference type="GO" id="GO:0044341">
    <property type="term" value="P:sodium-dependent phosphate transport"/>
    <property type="evidence" value="ECO:0007669"/>
    <property type="project" value="InterPro"/>
</dbReference>
<dbReference type="PANTHER" id="PTHR10010">
    <property type="entry name" value="SOLUTE CARRIER FAMILY 34 SODIUM PHOSPHATE , MEMBER 2-RELATED"/>
    <property type="match status" value="1"/>
</dbReference>
<feature type="transmembrane region" description="Helical" evidence="6">
    <location>
        <begin position="103"/>
        <end position="123"/>
    </location>
</feature>
<comment type="caution">
    <text evidence="7">The sequence shown here is derived from an EMBL/GenBank/DDBJ whole genome shotgun (WGS) entry which is preliminary data.</text>
</comment>
<feature type="transmembrane region" description="Helical" evidence="6">
    <location>
        <begin position="312"/>
        <end position="336"/>
    </location>
</feature>
<gene>
    <name evidence="7" type="ORF">Rain11_1598</name>
</gene>
<feature type="transmembrane region" description="Helical" evidence="6">
    <location>
        <begin position="22"/>
        <end position="43"/>
    </location>
</feature>
<keyword evidence="2" id="KW-1003">Cell membrane</keyword>
<dbReference type="Proteomes" id="UP000233387">
    <property type="component" value="Unassembled WGS sequence"/>
</dbReference>
<feature type="transmembrane region" description="Helical" evidence="6">
    <location>
        <begin position="287"/>
        <end position="306"/>
    </location>
</feature>
<evidence type="ECO:0000313" key="8">
    <source>
        <dbReference type="Proteomes" id="UP000233387"/>
    </source>
</evidence>
<protein>
    <submittedName>
        <fullName evidence="7">Na+/Pi-cotransporter</fullName>
    </submittedName>
</protein>
<dbReference type="RefSeq" id="WP_101358864.1">
    <property type="nucleotide sequence ID" value="NZ_NKXO01000023.1"/>
</dbReference>